<evidence type="ECO:0000313" key="1">
    <source>
        <dbReference type="EMBL" id="JAU42354.1"/>
    </source>
</evidence>
<dbReference type="AlphaFoldDB" id="A0A1J3FE12"/>
<gene>
    <name evidence="1" type="ORF">LC_TR12337_c0_g1_i1_g.42955</name>
    <name evidence="2" type="ORF">LC_TR12337_c0_g2_i1_g.42960</name>
</gene>
<organism evidence="1">
    <name type="scientific">Noccaea caerulescens</name>
    <name type="common">Alpine penny-cress</name>
    <name type="synonym">Thlaspi caerulescens</name>
    <dbReference type="NCBI Taxonomy" id="107243"/>
    <lineage>
        <taxon>Eukaryota</taxon>
        <taxon>Viridiplantae</taxon>
        <taxon>Streptophyta</taxon>
        <taxon>Embryophyta</taxon>
        <taxon>Tracheophyta</taxon>
        <taxon>Spermatophyta</taxon>
        <taxon>Magnoliopsida</taxon>
        <taxon>eudicotyledons</taxon>
        <taxon>Gunneridae</taxon>
        <taxon>Pentapetalae</taxon>
        <taxon>rosids</taxon>
        <taxon>malvids</taxon>
        <taxon>Brassicales</taxon>
        <taxon>Brassicaceae</taxon>
        <taxon>Coluteocarpeae</taxon>
        <taxon>Noccaea</taxon>
    </lineage>
</organism>
<dbReference type="EMBL" id="GEVK01006312">
    <property type="protein sequence ID" value="JAU46520.1"/>
    <property type="molecule type" value="Transcribed_RNA"/>
</dbReference>
<sequence length="141" mass="15662">MACLKRLGAAKAEVGELEFCESCVLGKAHKLSFPKAKHTTKGIMEYIHSDLWGSPSTQIKGSSVCELTTVWNFAIICLMISATDPESNVTGPVLLTLRLYTDRPHLGLMLMRLLLLLLKVEMSLLKMTVIQTPRMIQMKKG</sequence>
<name>A0A1J3FE12_NOCCA</name>
<accession>A0A1J3FE12</accession>
<reference evidence="1" key="1">
    <citation type="submission" date="2016-07" db="EMBL/GenBank/DDBJ databases">
        <title>De novo transcriptome assembly of four accessions of the metal hyperaccumulator plant Noccaea caerulescens.</title>
        <authorList>
            <person name="Blande D."/>
            <person name="Halimaa P."/>
            <person name="Tervahauta A.I."/>
            <person name="Aarts M.G."/>
            <person name="Karenlampi S.O."/>
        </authorList>
    </citation>
    <scope>NUCLEOTIDE SEQUENCE</scope>
</reference>
<protein>
    <submittedName>
        <fullName evidence="1">Putative mitochondrial protein</fullName>
    </submittedName>
</protein>
<evidence type="ECO:0000313" key="2">
    <source>
        <dbReference type="EMBL" id="JAU46520.1"/>
    </source>
</evidence>
<dbReference type="EMBL" id="GEVK01010478">
    <property type="protein sequence ID" value="JAU42354.1"/>
    <property type="molecule type" value="Transcribed_RNA"/>
</dbReference>
<proteinExistence type="predicted"/>